<organism evidence="2 3">
    <name type="scientific">Sphingobium naphthae</name>
    <dbReference type="NCBI Taxonomy" id="1886786"/>
    <lineage>
        <taxon>Bacteria</taxon>
        <taxon>Pseudomonadati</taxon>
        <taxon>Pseudomonadota</taxon>
        <taxon>Alphaproteobacteria</taxon>
        <taxon>Sphingomonadales</taxon>
        <taxon>Sphingomonadaceae</taxon>
        <taxon>Sphingobium</taxon>
    </lineage>
</organism>
<accession>A0ABU3ZZV7</accession>
<reference evidence="3" key="1">
    <citation type="journal article" date="2022" name="J Environ Chem Eng">
        <title>Biodegradation of petroleum oil using a constructed nonpathogenic and heavy metal-tolerant bacterial consortium isolated from marine sponges.</title>
        <authorList>
            <person name="Dechsakulwatana C."/>
            <person name="Rungsihiranrut A."/>
            <person name="Muangchinda C."/>
            <person name="Ningthoujam R."/>
            <person name="Klankeo P."/>
            <person name="Pinyakong O."/>
        </authorList>
    </citation>
    <scope>NUCLEOTIDE SEQUENCE [LARGE SCALE GENOMIC DNA]</scope>
    <source>
        <strain evidence="3">MO2-4</strain>
    </source>
</reference>
<comment type="caution">
    <text evidence="2">The sequence shown here is derived from an EMBL/GenBank/DDBJ whole genome shotgun (WGS) entry which is preliminary data.</text>
</comment>
<proteinExistence type="predicted"/>
<dbReference type="RefSeq" id="WP_228165147.1">
    <property type="nucleotide sequence ID" value="NZ_JAPTHD010000007.1"/>
</dbReference>
<keyword evidence="3" id="KW-1185">Reference proteome</keyword>
<feature type="region of interest" description="Disordered" evidence="1">
    <location>
        <begin position="1"/>
        <end position="60"/>
    </location>
</feature>
<dbReference type="EMBL" id="JAPTHD010000007">
    <property type="protein sequence ID" value="MDV5825027.1"/>
    <property type="molecule type" value="Genomic_DNA"/>
</dbReference>
<name>A0ABU3ZZV7_9SPHN</name>
<evidence type="ECO:0000313" key="2">
    <source>
        <dbReference type="EMBL" id="MDV5825027.1"/>
    </source>
</evidence>
<gene>
    <name evidence="2" type="ORF">O0R41_15580</name>
</gene>
<dbReference type="Proteomes" id="UP001185984">
    <property type="component" value="Unassembled WGS sequence"/>
</dbReference>
<evidence type="ECO:0000256" key="1">
    <source>
        <dbReference type="SAM" id="MobiDB-lite"/>
    </source>
</evidence>
<protein>
    <submittedName>
        <fullName evidence="2">Uncharacterized protein</fullName>
    </submittedName>
</protein>
<sequence>MSEKKVTDGDMASTPNGPMGDPLPGHEEADPRTSGGHPPEDVEDRPNVGQVKPEDYPDQA</sequence>
<evidence type="ECO:0000313" key="3">
    <source>
        <dbReference type="Proteomes" id="UP001185984"/>
    </source>
</evidence>